<dbReference type="Gene3D" id="3.40.50.2020">
    <property type="match status" value="1"/>
</dbReference>
<keyword evidence="4" id="KW-0328">Glycosyltransferase</keyword>
<keyword evidence="3 4" id="KW-0804">Transcription</keyword>
<dbReference type="EMBL" id="CP061800">
    <property type="protein sequence ID" value="QTA87743.1"/>
    <property type="molecule type" value="Genomic_DNA"/>
</dbReference>
<feature type="domain" description="Phosphoribosyltransferase" evidence="5">
    <location>
        <begin position="8"/>
        <end position="150"/>
    </location>
</feature>
<dbReference type="NCBIfam" id="NF003549">
    <property type="entry name" value="PRK05205.1-5"/>
    <property type="match status" value="1"/>
</dbReference>
<evidence type="ECO:0000313" key="6">
    <source>
        <dbReference type="EMBL" id="QTA87743.1"/>
    </source>
</evidence>
<feature type="short sequence motif" description="PRPP-binding" evidence="4">
    <location>
        <begin position="100"/>
        <end position="112"/>
    </location>
</feature>
<evidence type="ECO:0000313" key="7">
    <source>
        <dbReference type="Proteomes" id="UP000663722"/>
    </source>
</evidence>
<keyword evidence="4 6" id="KW-0808">Transferase</keyword>
<gene>
    <name evidence="4" type="primary">pyrR</name>
    <name evidence="6" type="ORF">dnm_037800</name>
</gene>
<dbReference type="EC" id="2.4.2.9" evidence="4"/>
<dbReference type="InterPro" id="IPR050137">
    <property type="entry name" value="PyrR_bifunctional"/>
</dbReference>
<dbReference type="Proteomes" id="UP000663722">
    <property type="component" value="Chromosome"/>
</dbReference>
<dbReference type="SUPFAM" id="SSF53271">
    <property type="entry name" value="PRTase-like"/>
    <property type="match status" value="1"/>
</dbReference>
<dbReference type="Pfam" id="PF00156">
    <property type="entry name" value="Pribosyltran"/>
    <property type="match status" value="1"/>
</dbReference>
<evidence type="ECO:0000259" key="5">
    <source>
        <dbReference type="Pfam" id="PF00156"/>
    </source>
</evidence>
<dbReference type="AlphaFoldDB" id="A0A975BLN5"/>
<dbReference type="CDD" id="cd06223">
    <property type="entry name" value="PRTases_typeI"/>
    <property type="match status" value="1"/>
</dbReference>
<comment type="similarity">
    <text evidence="1 4">Belongs to the purine/pyrimidine phosphoribosyltransferase family. PyrR subfamily.</text>
</comment>
<dbReference type="HAMAP" id="MF_01219">
    <property type="entry name" value="PyrR"/>
    <property type="match status" value="1"/>
</dbReference>
<evidence type="ECO:0000256" key="3">
    <source>
        <dbReference type="ARBA" id="ARBA00023163"/>
    </source>
</evidence>
<dbReference type="PANTHER" id="PTHR11608">
    <property type="entry name" value="BIFUNCTIONAL PROTEIN PYRR"/>
    <property type="match status" value="1"/>
</dbReference>
<keyword evidence="2 4" id="KW-0805">Transcription regulation</keyword>
<comment type="function">
    <text evidence="4">Regulates the transcription of the pyrimidine nucleotide (pyr) operon in response to exogenous pyrimidines.</text>
</comment>
<dbReference type="InterPro" id="IPR000836">
    <property type="entry name" value="PRTase_dom"/>
</dbReference>
<name>A0A975BLN5_9BACT</name>
<comment type="catalytic activity">
    <reaction evidence="4">
        <text>UMP + diphosphate = 5-phospho-alpha-D-ribose 1-diphosphate + uracil</text>
        <dbReference type="Rhea" id="RHEA:13017"/>
        <dbReference type="ChEBI" id="CHEBI:17568"/>
        <dbReference type="ChEBI" id="CHEBI:33019"/>
        <dbReference type="ChEBI" id="CHEBI:57865"/>
        <dbReference type="ChEBI" id="CHEBI:58017"/>
        <dbReference type="EC" id="2.4.2.9"/>
    </reaction>
</comment>
<protein>
    <recommendedName>
        <fullName evidence="4">Bifunctional protein PyrR</fullName>
    </recommendedName>
    <domain>
        <recommendedName>
            <fullName evidence="4">Pyrimidine operon regulatory protein</fullName>
        </recommendedName>
    </domain>
    <domain>
        <recommendedName>
            <fullName evidence="4">Uracil phosphoribosyltransferase</fullName>
            <shortName evidence="4">UPRTase</shortName>
            <ecNumber evidence="4">2.4.2.9</ecNumber>
        </recommendedName>
    </domain>
</protein>
<organism evidence="6 7">
    <name type="scientific">Desulfonema magnum</name>
    <dbReference type="NCBI Taxonomy" id="45655"/>
    <lineage>
        <taxon>Bacteria</taxon>
        <taxon>Pseudomonadati</taxon>
        <taxon>Thermodesulfobacteriota</taxon>
        <taxon>Desulfobacteria</taxon>
        <taxon>Desulfobacterales</taxon>
        <taxon>Desulfococcaceae</taxon>
        <taxon>Desulfonema</taxon>
    </lineage>
</organism>
<sequence>MMNKHHKILDTAEIDRILTRITHEILEVHKGADNLALIGIQTRGVYLAKRIFSRIYEIEGVEIPTGHMDITLYRDDWTRISPNPIVQTTEISFSVDEKQIVLIDDVLFTGRTVRAALDALIDFGRPDRIELLVLVDRGHRELPIQANYVGKFVETRRSERVNVLLAEHDDEDQVIIED</sequence>
<comment type="function">
    <text evidence="4">Also displays a weak uracil phosphoribosyltransferase activity which is not physiologically significant.</text>
</comment>
<keyword evidence="7" id="KW-1185">Reference proteome</keyword>
<dbReference type="GO" id="GO:0006355">
    <property type="term" value="P:regulation of DNA-templated transcription"/>
    <property type="evidence" value="ECO:0007669"/>
    <property type="project" value="UniProtKB-UniRule"/>
</dbReference>
<accession>A0A975BLN5</accession>
<dbReference type="NCBIfam" id="NF003545">
    <property type="entry name" value="PRK05205.1-1"/>
    <property type="match status" value="1"/>
</dbReference>
<reference evidence="6" key="1">
    <citation type="journal article" date="2021" name="Microb. Physiol.">
        <title>Proteogenomic Insights into the Physiology of Marine, Sulfate-Reducing, Filamentous Desulfonema limicola and Desulfonema magnum.</title>
        <authorList>
            <person name="Schnaars V."/>
            <person name="Wohlbrand L."/>
            <person name="Scheve S."/>
            <person name="Hinrichs C."/>
            <person name="Reinhardt R."/>
            <person name="Rabus R."/>
        </authorList>
    </citation>
    <scope>NUCLEOTIDE SEQUENCE</scope>
    <source>
        <strain evidence="6">4be13</strain>
    </source>
</reference>
<dbReference type="InterPro" id="IPR029057">
    <property type="entry name" value="PRTase-like"/>
</dbReference>
<dbReference type="PANTHER" id="PTHR11608:SF0">
    <property type="entry name" value="BIFUNCTIONAL PROTEIN PYRR"/>
    <property type="match status" value="1"/>
</dbReference>
<dbReference type="InterPro" id="IPR023050">
    <property type="entry name" value="PyrR"/>
</dbReference>
<dbReference type="GO" id="GO:0004845">
    <property type="term" value="F:uracil phosphoribosyltransferase activity"/>
    <property type="evidence" value="ECO:0007669"/>
    <property type="project" value="UniProtKB-UniRule"/>
</dbReference>
<evidence type="ECO:0000256" key="2">
    <source>
        <dbReference type="ARBA" id="ARBA00023015"/>
    </source>
</evidence>
<dbReference type="FunFam" id="3.40.50.2020:FF:000020">
    <property type="entry name" value="Bifunctional protein PyrR"/>
    <property type="match status" value="1"/>
</dbReference>
<proteinExistence type="inferred from homology"/>
<evidence type="ECO:0000256" key="4">
    <source>
        <dbReference type="HAMAP-Rule" id="MF_01219"/>
    </source>
</evidence>
<dbReference type="KEGG" id="dmm:dnm_037800"/>
<dbReference type="RefSeq" id="WP_276571877.1">
    <property type="nucleotide sequence ID" value="NZ_CP061800.1"/>
</dbReference>
<evidence type="ECO:0000256" key="1">
    <source>
        <dbReference type="ARBA" id="ARBA00005565"/>
    </source>
</evidence>